<dbReference type="EMBL" id="JBHSTP010000001">
    <property type="protein sequence ID" value="MFC6355603.1"/>
    <property type="molecule type" value="Genomic_DNA"/>
</dbReference>
<gene>
    <name evidence="1" type="ORF">ACFQB0_05725</name>
</gene>
<accession>A0ABW1VC02</accession>
<keyword evidence="2" id="KW-1185">Reference proteome</keyword>
<organism evidence="1 2">
    <name type="scientific">Luethyella okanaganae</name>
    <dbReference type="NCBI Taxonomy" id="69372"/>
    <lineage>
        <taxon>Bacteria</taxon>
        <taxon>Bacillati</taxon>
        <taxon>Actinomycetota</taxon>
        <taxon>Actinomycetes</taxon>
        <taxon>Micrococcales</taxon>
        <taxon>Microbacteriaceae</taxon>
        <taxon>Luethyella</taxon>
    </lineage>
</organism>
<dbReference type="Proteomes" id="UP001596306">
    <property type="component" value="Unassembled WGS sequence"/>
</dbReference>
<reference evidence="2" key="1">
    <citation type="journal article" date="2019" name="Int. J. Syst. Evol. Microbiol.">
        <title>The Global Catalogue of Microorganisms (GCM) 10K type strain sequencing project: providing services to taxonomists for standard genome sequencing and annotation.</title>
        <authorList>
            <consortium name="The Broad Institute Genomics Platform"/>
            <consortium name="The Broad Institute Genome Sequencing Center for Infectious Disease"/>
            <person name="Wu L."/>
            <person name="Ma J."/>
        </authorList>
    </citation>
    <scope>NUCLEOTIDE SEQUENCE [LARGE SCALE GENOMIC DNA]</scope>
    <source>
        <strain evidence="2">CCUG 43304</strain>
    </source>
</reference>
<comment type="caution">
    <text evidence="1">The sequence shown here is derived from an EMBL/GenBank/DDBJ whole genome shotgun (WGS) entry which is preliminary data.</text>
</comment>
<sequence length="144" mass="16424">MLLDPVDWAQCHTFNNASWVIIDYPLWWDGVKKTMKLKCGISGTSGWFHIRDGKMDQWKGRITQATPGANTDPWDDLMWWGATMSLDYPYSNSGPTNGKVCMTTQIDMYNLNTQSFVYSFFPTYSWSITDDRLVTAIPSTNPGC</sequence>
<protein>
    <submittedName>
        <fullName evidence="1">Uncharacterized protein</fullName>
    </submittedName>
</protein>
<dbReference type="RefSeq" id="WP_386728648.1">
    <property type="nucleotide sequence ID" value="NZ_JBHSTP010000001.1"/>
</dbReference>
<evidence type="ECO:0000313" key="2">
    <source>
        <dbReference type="Proteomes" id="UP001596306"/>
    </source>
</evidence>
<evidence type="ECO:0000313" key="1">
    <source>
        <dbReference type="EMBL" id="MFC6355603.1"/>
    </source>
</evidence>
<proteinExistence type="predicted"/>
<name>A0ABW1VC02_9MICO</name>